<protein>
    <recommendedName>
        <fullName evidence="9">Protein kinase domain-containing protein</fullName>
    </recommendedName>
</protein>
<dbReference type="Pfam" id="PF00069">
    <property type="entry name" value="Pkinase"/>
    <property type="match status" value="1"/>
</dbReference>
<proteinExistence type="inferred from homology"/>
<reference evidence="10" key="1">
    <citation type="submission" date="2024-03" db="EMBL/GenBank/DDBJ databases">
        <title>WGS assembly of Saponaria officinalis var. Norfolk2.</title>
        <authorList>
            <person name="Jenkins J."/>
            <person name="Shu S."/>
            <person name="Grimwood J."/>
            <person name="Barry K."/>
            <person name="Goodstein D."/>
            <person name="Schmutz J."/>
            <person name="Leebens-Mack J."/>
            <person name="Osbourn A."/>
        </authorList>
    </citation>
    <scope>NUCLEOTIDE SEQUENCE [LARGE SCALE GENOMIC DNA]</scope>
    <source>
        <strain evidence="10">JIC</strain>
    </source>
</reference>
<dbReference type="InterPro" id="IPR011009">
    <property type="entry name" value="Kinase-like_dom_sf"/>
</dbReference>
<dbReference type="InterPro" id="IPR008271">
    <property type="entry name" value="Ser/Thr_kinase_AS"/>
</dbReference>
<dbReference type="Gene3D" id="3.30.200.20">
    <property type="entry name" value="Phosphorylase Kinase, domain 1"/>
    <property type="match status" value="1"/>
</dbReference>
<feature type="region of interest" description="Disordered" evidence="8">
    <location>
        <begin position="581"/>
        <end position="602"/>
    </location>
</feature>
<dbReference type="GO" id="GO:0032968">
    <property type="term" value="P:positive regulation of transcription elongation by RNA polymerase II"/>
    <property type="evidence" value="ECO:0007669"/>
    <property type="project" value="TreeGrafter"/>
</dbReference>
<feature type="region of interest" description="Disordered" evidence="8">
    <location>
        <begin position="421"/>
        <end position="479"/>
    </location>
</feature>
<dbReference type="GO" id="GO:0005634">
    <property type="term" value="C:nucleus"/>
    <property type="evidence" value="ECO:0007669"/>
    <property type="project" value="TreeGrafter"/>
</dbReference>
<feature type="binding site" evidence="7">
    <location>
        <position position="156"/>
    </location>
    <ligand>
        <name>ATP</name>
        <dbReference type="ChEBI" id="CHEBI:30616"/>
    </ligand>
</feature>
<dbReference type="PROSITE" id="PS50011">
    <property type="entry name" value="PROTEIN_KINASE_DOM"/>
    <property type="match status" value="1"/>
</dbReference>
<dbReference type="Gene3D" id="1.10.510.10">
    <property type="entry name" value="Transferase(Phosphotransferase) domain 1"/>
    <property type="match status" value="1"/>
</dbReference>
<evidence type="ECO:0000256" key="2">
    <source>
        <dbReference type="ARBA" id="ARBA00022527"/>
    </source>
</evidence>
<evidence type="ECO:0000256" key="6">
    <source>
        <dbReference type="ARBA" id="ARBA00022840"/>
    </source>
</evidence>
<feature type="compositionally biased region" description="Basic and acidic residues" evidence="8">
    <location>
        <begin position="428"/>
        <end position="442"/>
    </location>
</feature>
<dbReference type="EMBL" id="JBDFQZ010000010">
    <property type="protein sequence ID" value="KAK9682297.1"/>
    <property type="molecule type" value="Genomic_DNA"/>
</dbReference>
<dbReference type="PROSITE" id="PS00108">
    <property type="entry name" value="PROTEIN_KINASE_ST"/>
    <property type="match status" value="1"/>
</dbReference>
<evidence type="ECO:0000256" key="8">
    <source>
        <dbReference type="SAM" id="MobiDB-lite"/>
    </source>
</evidence>
<dbReference type="SMART" id="SM00220">
    <property type="entry name" value="S_TKc"/>
    <property type="match status" value="1"/>
</dbReference>
<evidence type="ECO:0000256" key="4">
    <source>
        <dbReference type="ARBA" id="ARBA00022741"/>
    </source>
</evidence>
<evidence type="ECO:0000256" key="5">
    <source>
        <dbReference type="ARBA" id="ARBA00022777"/>
    </source>
</evidence>
<dbReference type="PANTHER" id="PTHR24056:SF228">
    <property type="entry name" value="PROTEIN IMPAIRED IN BABA-INDUCED STERILITY 1"/>
    <property type="match status" value="1"/>
</dbReference>
<dbReference type="GO" id="GO:0008353">
    <property type="term" value="F:RNA polymerase II CTD heptapeptide repeat kinase activity"/>
    <property type="evidence" value="ECO:0007669"/>
    <property type="project" value="TreeGrafter"/>
</dbReference>
<dbReference type="PROSITE" id="PS00107">
    <property type="entry name" value="PROTEIN_KINASE_ATP"/>
    <property type="match status" value="1"/>
</dbReference>
<feature type="compositionally biased region" description="Basic and acidic residues" evidence="8">
    <location>
        <begin position="592"/>
        <end position="602"/>
    </location>
</feature>
<name>A0AAW1HZ22_SAPOF</name>
<evidence type="ECO:0000313" key="10">
    <source>
        <dbReference type="EMBL" id="KAK9682297.1"/>
    </source>
</evidence>
<evidence type="ECO:0000313" key="11">
    <source>
        <dbReference type="Proteomes" id="UP001443914"/>
    </source>
</evidence>
<dbReference type="CDD" id="cd07840">
    <property type="entry name" value="STKc_CDK9_like"/>
    <property type="match status" value="1"/>
</dbReference>
<accession>A0AAW1HZ22</accession>
<organism evidence="10 11">
    <name type="scientific">Saponaria officinalis</name>
    <name type="common">Common soapwort</name>
    <name type="synonym">Lychnis saponaria</name>
    <dbReference type="NCBI Taxonomy" id="3572"/>
    <lineage>
        <taxon>Eukaryota</taxon>
        <taxon>Viridiplantae</taxon>
        <taxon>Streptophyta</taxon>
        <taxon>Embryophyta</taxon>
        <taxon>Tracheophyta</taxon>
        <taxon>Spermatophyta</taxon>
        <taxon>Magnoliopsida</taxon>
        <taxon>eudicotyledons</taxon>
        <taxon>Gunneridae</taxon>
        <taxon>Pentapetalae</taxon>
        <taxon>Caryophyllales</taxon>
        <taxon>Caryophyllaceae</taxon>
        <taxon>Caryophylleae</taxon>
        <taxon>Saponaria</taxon>
    </lineage>
</organism>
<dbReference type="GO" id="GO:0005524">
    <property type="term" value="F:ATP binding"/>
    <property type="evidence" value="ECO:0007669"/>
    <property type="project" value="UniProtKB-UniRule"/>
</dbReference>
<evidence type="ECO:0000256" key="1">
    <source>
        <dbReference type="ARBA" id="ARBA00006485"/>
    </source>
</evidence>
<evidence type="ECO:0000256" key="3">
    <source>
        <dbReference type="ARBA" id="ARBA00022679"/>
    </source>
</evidence>
<keyword evidence="5" id="KW-0418">Kinase</keyword>
<dbReference type="GO" id="GO:0000307">
    <property type="term" value="C:cyclin-dependent protein kinase holoenzyme complex"/>
    <property type="evidence" value="ECO:0007669"/>
    <property type="project" value="TreeGrafter"/>
</dbReference>
<keyword evidence="4 7" id="KW-0547">Nucleotide-binding</keyword>
<comment type="caution">
    <text evidence="10">The sequence shown here is derived from an EMBL/GenBank/DDBJ whole genome shotgun (WGS) entry which is preliminary data.</text>
</comment>
<dbReference type="InterPro" id="IPR050108">
    <property type="entry name" value="CDK"/>
</dbReference>
<dbReference type="SUPFAM" id="SSF56112">
    <property type="entry name" value="Protein kinase-like (PK-like)"/>
    <property type="match status" value="1"/>
</dbReference>
<gene>
    <name evidence="10" type="ORF">RND81_10G063700</name>
</gene>
<keyword evidence="6 7" id="KW-0067">ATP-binding</keyword>
<dbReference type="Proteomes" id="UP001443914">
    <property type="component" value="Unassembled WGS sequence"/>
</dbReference>
<feature type="domain" description="Protein kinase" evidence="9">
    <location>
        <begin position="127"/>
        <end position="411"/>
    </location>
</feature>
<keyword evidence="2" id="KW-0723">Serine/threonine-protein kinase</keyword>
<keyword evidence="11" id="KW-1185">Reference proteome</keyword>
<dbReference type="InterPro" id="IPR017441">
    <property type="entry name" value="Protein_kinase_ATP_BS"/>
</dbReference>
<feature type="compositionally biased region" description="Acidic residues" evidence="8">
    <location>
        <begin position="52"/>
        <end position="63"/>
    </location>
</feature>
<dbReference type="InterPro" id="IPR000719">
    <property type="entry name" value="Prot_kinase_dom"/>
</dbReference>
<dbReference type="FunFam" id="1.10.510.10:FF:000043">
    <property type="entry name" value="probable serine/threonine-protein kinase At1g54610"/>
    <property type="match status" value="1"/>
</dbReference>
<evidence type="ECO:0000259" key="9">
    <source>
        <dbReference type="PROSITE" id="PS50011"/>
    </source>
</evidence>
<dbReference type="PANTHER" id="PTHR24056">
    <property type="entry name" value="CELL DIVISION PROTEIN KINASE"/>
    <property type="match status" value="1"/>
</dbReference>
<comment type="similarity">
    <text evidence="1">Belongs to the protein kinase superfamily. CMGC Ser/Thr protein kinase family. CDC2/CDKX subfamily.</text>
</comment>
<dbReference type="FunFam" id="3.30.200.20:FF:000021">
    <property type="entry name" value="probable serine/threonine-protein kinase At1g54610"/>
    <property type="match status" value="1"/>
</dbReference>
<sequence>MGCICSRQAASSSPSYDEIGEVRVKRLTTHHCDDNTIKESHQTHNLRHTSDDEGNIIDEEDEVENKKTGKKAKSIKSKSSLSNFSLKFGSVKSQVLAEQAAAGWPNWLTTVAGEAIHGWVPLRADGFEKLEKIGQGTYSSVFRAREHATGRIFALKKVRFDNYHPESVRFMAREITILRKLDHPNITKLHGLIASKVSSSIYLVFDYMEHDLAGLLSCPQVTFTEAQIKCFMQQILYALDYCHQRGVMHRDLKTSNILLNNEGVLKLADFGLANFISTRYKQPLTSRVVTLWYRPPELLLGSTNYGAYVDMWSLGCVFAELLIGKPILKGKTEVEQLHKIFKLCGSPQEEFWEKSKLPHATMFKPQAPYESSLRERCKSLPEHTLKMLETLLSIEPQNRGTAASTLNSTYFTTMPYACDPSSLPKYPPNKEIDAKLREDQSRRTRTSRIQDSASSARKHRRGRKGLPEPSSYSMLGRPGLEEPQVNIKYARRNGTNTLVTQIRRADDEISSLDMKSDVSHVTNASHGDMMFAGDQKARTLALAKKRTRYGNLSIPKIKNNNNMDASSVLHANKMLDVQPEEYEEVEDLQADSSEHISTEHKS</sequence>
<dbReference type="AlphaFoldDB" id="A0AAW1HZ22"/>
<feature type="region of interest" description="Disordered" evidence="8">
    <location>
        <begin position="40"/>
        <end position="74"/>
    </location>
</feature>
<keyword evidence="3" id="KW-0808">Transferase</keyword>
<evidence type="ECO:0000256" key="7">
    <source>
        <dbReference type="PROSITE-ProRule" id="PRU10141"/>
    </source>
</evidence>